<name>A0A1G4K985_9SACH</name>
<proteinExistence type="predicted"/>
<reference evidence="3" key="1">
    <citation type="submission" date="2016-03" db="EMBL/GenBank/DDBJ databases">
        <authorList>
            <person name="Devillers Hugo."/>
        </authorList>
    </citation>
    <scope>NUCLEOTIDE SEQUENCE [LARGE SCALE GENOMIC DNA]</scope>
</reference>
<dbReference type="EMBL" id="LT598452">
    <property type="protein sequence ID" value="SCV00666.1"/>
    <property type="molecule type" value="Genomic_DNA"/>
</dbReference>
<feature type="compositionally biased region" description="Pro residues" evidence="1">
    <location>
        <begin position="214"/>
        <end position="223"/>
    </location>
</feature>
<feature type="compositionally biased region" description="Basic and acidic residues" evidence="1">
    <location>
        <begin position="263"/>
        <end position="275"/>
    </location>
</feature>
<dbReference type="Proteomes" id="UP000189911">
    <property type="component" value="Chromosome F"/>
</dbReference>
<sequence>MPAAPSDLLRSTARIIHAPLSTPHASHQSQSVSLTIGLPHNRQSVANPLTIVRFSHTTTTIPLLHLPYICAPDTQTPKNKNIKPKINHAPHAPHVTGLLPCTPLSQQDTIAAARLPLSAAAASGASVSAFGTVRVYRHAGRMRRAPHADVIRDILGKERKEGRKKNRLREGLFSRGRETKVSIVRWKRQNTKRLHCVVERQNTKRLHCVVERQTPPPAPPPPATVSKQANAAYSGRDIGKPPSAGAGHREEKEKKKRKGKQKTRPDQTRPDEKKRQVARRVRVV</sequence>
<organism evidence="2 3">
    <name type="scientific">Lachancea nothofagi CBS 11611</name>
    <dbReference type="NCBI Taxonomy" id="1266666"/>
    <lineage>
        <taxon>Eukaryota</taxon>
        <taxon>Fungi</taxon>
        <taxon>Dikarya</taxon>
        <taxon>Ascomycota</taxon>
        <taxon>Saccharomycotina</taxon>
        <taxon>Saccharomycetes</taxon>
        <taxon>Saccharomycetales</taxon>
        <taxon>Saccharomycetaceae</taxon>
        <taxon>Lachancea</taxon>
    </lineage>
</organism>
<evidence type="ECO:0000256" key="1">
    <source>
        <dbReference type="SAM" id="MobiDB-lite"/>
    </source>
</evidence>
<feature type="region of interest" description="Disordered" evidence="1">
    <location>
        <begin position="211"/>
        <end position="284"/>
    </location>
</feature>
<accession>A0A1G4K985</accession>
<keyword evidence="3" id="KW-1185">Reference proteome</keyword>
<protein>
    <submittedName>
        <fullName evidence="2">LANO_0F07998g1_1</fullName>
    </submittedName>
</protein>
<evidence type="ECO:0000313" key="2">
    <source>
        <dbReference type="EMBL" id="SCV00666.1"/>
    </source>
</evidence>
<dbReference type="AlphaFoldDB" id="A0A1G4K985"/>
<evidence type="ECO:0000313" key="3">
    <source>
        <dbReference type="Proteomes" id="UP000189911"/>
    </source>
</evidence>
<gene>
    <name evidence="2" type="ORF">LANO_0F07998G</name>
</gene>